<organism evidence="1 2">
    <name type="scientific">Elysia crispata</name>
    <name type="common">lettuce slug</name>
    <dbReference type="NCBI Taxonomy" id="231223"/>
    <lineage>
        <taxon>Eukaryota</taxon>
        <taxon>Metazoa</taxon>
        <taxon>Spiralia</taxon>
        <taxon>Lophotrochozoa</taxon>
        <taxon>Mollusca</taxon>
        <taxon>Gastropoda</taxon>
        <taxon>Heterobranchia</taxon>
        <taxon>Euthyneura</taxon>
        <taxon>Panpulmonata</taxon>
        <taxon>Sacoglossa</taxon>
        <taxon>Placobranchoidea</taxon>
        <taxon>Plakobranchidae</taxon>
        <taxon>Elysia</taxon>
    </lineage>
</organism>
<keyword evidence="2" id="KW-1185">Reference proteome</keyword>
<dbReference type="Proteomes" id="UP001283361">
    <property type="component" value="Unassembled WGS sequence"/>
</dbReference>
<reference evidence="1" key="1">
    <citation type="journal article" date="2023" name="G3 (Bethesda)">
        <title>A reference genome for the long-term kleptoplast-retaining sea slug Elysia crispata morphotype clarki.</title>
        <authorList>
            <person name="Eastman K.E."/>
            <person name="Pendleton A.L."/>
            <person name="Shaikh M.A."/>
            <person name="Suttiyut T."/>
            <person name="Ogas R."/>
            <person name="Tomko P."/>
            <person name="Gavelis G."/>
            <person name="Widhalm J.R."/>
            <person name="Wisecaver J.H."/>
        </authorList>
    </citation>
    <scope>NUCLEOTIDE SEQUENCE</scope>
    <source>
        <strain evidence="1">ECLA1</strain>
    </source>
</reference>
<proteinExistence type="predicted"/>
<sequence length="88" mass="10452">MLFALTKRFSVKVSFTFPVRGQSFLPADRVFGRFEKDIHRQETILMPADYHEILQRHGTVHFYQKDWTALYFKSAATQHTKTVRSFKI</sequence>
<protein>
    <submittedName>
        <fullName evidence="1">Uncharacterized protein</fullName>
    </submittedName>
</protein>
<gene>
    <name evidence="1" type="ORF">RRG08_029438</name>
</gene>
<evidence type="ECO:0000313" key="2">
    <source>
        <dbReference type="Proteomes" id="UP001283361"/>
    </source>
</evidence>
<evidence type="ECO:0000313" key="1">
    <source>
        <dbReference type="EMBL" id="KAK3803846.1"/>
    </source>
</evidence>
<name>A0AAE1BE49_9GAST</name>
<dbReference type="EMBL" id="JAWDGP010000082">
    <property type="protein sequence ID" value="KAK3803846.1"/>
    <property type="molecule type" value="Genomic_DNA"/>
</dbReference>
<dbReference type="AlphaFoldDB" id="A0AAE1BE49"/>
<comment type="caution">
    <text evidence="1">The sequence shown here is derived from an EMBL/GenBank/DDBJ whole genome shotgun (WGS) entry which is preliminary data.</text>
</comment>
<accession>A0AAE1BE49</accession>